<dbReference type="Pfam" id="PF07690">
    <property type="entry name" value="MFS_1"/>
    <property type="match status" value="1"/>
</dbReference>
<evidence type="ECO:0000256" key="1">
    <source>
        <dbReference type="ARBA" id="ARBA00004141"/>
    </source>
</evidence>
<evidence type="ECO:0000256" key="5">
    <source>
        <dbReference type="SAM" id="MobiDB-lite"/>
    </source>
</evidence>
<feature type="transmembrane region" description="Helical" evidence="6">
    <location>
        <begin position="72"/>
        <end position="93"/>
    </location>
</feature>
<dbReference type="PROSITE" id="PS50850">
    <property type="entry name" value="MFS"/>
    <property type="match status" value="1"/>
</dbReference>
<proteinExistence type="predicted"/>
<feature type="domain" description="Major facilitator superfamily (MFS) profile" evidence="7">
    <location>
        <begin position="40"/>
        <end position="429"/>
    </location>
</feature>
<feature type="transmembrane region" description="Helical" evidence="6">
    <location>
        <begin position="406"/>
        <end position="425"/>
    </location>
</feature>
<dbReference type="PANTHER" id="PTHR23514:SF16">
    <property type="entry name" value="TRANSPORTER, PUTATIVE (AFU_ORTHOLOGUE AFUA_2G17270)-RELATED"/>
    <property type="match status" value="1"/>
</dbReference>
<comment type="subcellular location">
    <subcellularLocation>
        <location evidence="1">Membrane</location>
        <topology evidence="1">Multi-pass membrane protein</topology>
    </subcellularLocation>
</comment>
<keyword evidence="9" id="KW-1185">Reference proteome</keyword>
<dbReference type="GO" id="GO:0022857">
    <property type="term" value="F:transmembrane transporter activity"/>
    <property type="evidence" value="ECO:0007669"/>
    <property type="project" value="InterPro"/>
</dbReference>
<feature type="transmembrane region" description="Helical" evidence="6">
    <location>
        <begin position="342"/>
        <end position="364"/>
    </location>
</feature>
<feature type="transmembrane region" description="Helical" evidence="6">
    <location>
        <begin position="318"/>
        <end position="336"/>
    </location>
</feature>
<keyword evidence="4 6" id="KW-0472">Membrane</keyword>
<evidence type="ECO:0000256" key="4">
    <source>
        <dbReference type="ARBA" id="ARBA00023136"/>
    </source>
</evidence>
<dbReference type="Gene3D" id="1.20.1250.20">
    <property type="entry name" value="MFS general substrate transporter like domains"/>
    <property type="match status" value="1"/>
</dbReference>
<dbReference type="SUPFAM" id="SSF103473">
    <property type="entry name" value="MFS general substrate transporter"/>
    <property type="match status" value="1"/>
</dbReference>
<feature type="transmembrane region" description="Helical" evidence="6">
    <location>
        <begin position="288"/>
        <end position="306"/>
    </location>
</feature>
<feature type="transmembrane region" description="Helical" evidence="6">
    <location>
        <begin position="194"/>
        <end position="214"/>
    </location>
</feature>
<dbReference type="PANTHER" id="PTHR23514">
    <property type="entry name" value="BYPASS OF STOP CODON PROTEIN 6"/>
    <property type="match status" value="1"/>
</dbReference>
<accession>A0A8H4J1E8</accession>
<evidence type="ECO:0000313" key="9">
    <source>
        <dbReference type="Proteomes" id="UP000572817"/>
    </source>
</evidence>
<evidence type="ECO:0000313" key="8">
    <source>
        <dbReference type="EMBL" id="KAF4308988.1"/>
    </source>
</evidence>
<feature type="transmembrane region" description="Helical" evidence="6">
    <location>
        <begin position="252"/>
        <end position="273"/>
    </location>
</feature>
<keyword evidence="3 6" id="KW-1133">Transmembrane helix</keyword>
<feature type="transmembrane region" description="Helical" evidence="6">
    <location>
        <begin position="123"/>
        <end position="143"/>
    </location>
</feature>
<evidence type="ECO:0000256" key="3">
    <source>
        <dbReference type="ARBA" id="ARBA00022989"/>
    </source>
</evidence>
<dbReference type="Proteomes" id="UP000572817">
    <property type="component" value="Unassembled WGS sequence"/>
</dbReference>
<feature type="compositionally biased region" description="Basic and acidic residues" evidence="5">
    <location>
        <begin position="1"/>
        <end position="11"/>
    </location>
</feature>
<name>A0A8H4J1E8_9PEZI</name>
<dbReference type="AlphaFoldDB" id="A0A8H4J1E8"/>
<evidence type="ECO:0000256" key="2">
    <source>
        <dbReference type="ARBA" id="ARBA00022692"/>
    </source>
</evidence>
<feature type="transmembrane region" description="Helical" evidence="6">
    <location>
        <begin position="100"/>
        <end position="117"/>
    </location>
</feature>
<dbReference type="EMBL" id="WWBZ02000016">
    <property type="protein sequence ID" value="KAF4308988.1"/>
    <property type="molecule type" value="Genomic_DNA"/>
</dbReference>
<dbReference type="OrthoDB" id="413079at2759"/>
<feature type="region of interest" description="Disordered" evidence="5">
    <location>
        <begin position="1"/>
        <end position="34"/>
    </location>
</feature>
<evidence type="ECO:0000259" key="7">
    <source>
        <dbReference type="PROSITE" id="PS50850"/>
    </source>
</evidence>
<comment type="caution">
    <text evidence="8">The sequence shown here is derived from an EMBL/GenBank/DDBJ whole genome shotgun (WGS) entry which is preliminary data.</text>
</comment>
<feature type="transmembrane region" description="Helical" evidence="6">
    <location>
        <begin position="164"/>
        <end position="188"/>
    </location>
</feature>
<evidence type="ECO:0000256" key="6">
    <source>
        <dbReference type="SAM" id="Phobius"/>
    </source>
</evidence>
<gene>
    <name evidence="8" type="ORF">GTA08_BOTSDO02098</name>
</gene>
<organism evidence="8 9">
    <name type="scientific">Botryosphaeria dothidea</name>
    <dbReference type="NCBI Taxonomy" id="55169"/>
    <lineage>
        <taxon>Eukaryota</taxon>
        <taxon>Fungi</taxon>
        <taxon>Dikarya</taxon>
        <taxon>Ascomycota</taxon>
        <taxon>Pezizomycotina</taxon>
        <taxon>Dothideomycetes</taxon>
        <taxon>Dothideomycetes incertae sedis</taxon>
        <taxon>Botryosphaeriales</taxon>
        <taxon>Botryosphaeriaceae</taxon>
        <taxon>Botryosphaeria</taxon>
    </lineage>
</organism>
<dbReference type="InterPro" id="IPR011701">
    <property type="entry name" value="MFS"/>
</dbReference>
<sequence>MAVQDSQREEQIELSESARNGGSQTEAESEPAMTRETSIKVVSAAFSFFVAGINDSSLGTLIPYLIRSYDINTAMVSVIYAVTFSGWFIAAITNSHLCQYLDLGAMLALGALLQILAHTLRCWVPPFPLFAITFGIASLGQAYQDAHANNFVASVKAAHRWLGVMHATYSFGCLVGPFVSTAVASASTDSRWELFYTVPLGLGVVNLALCIFAFSDTFCIKFKQPADVESEEGSRNKGALVLMKETLRTPNVWLLSLFYFFYLGVVITANGWVVEYLVEARDGDLSDMGYVPAGFNGGSFLGRLLLAEPTHRWGERRMVLIYSIIGIALQLLFWLVPNIIAASVAISFLGFFLGPFFATGVNVGSKLFSSHLRSSALAFVFVLGQIGGSVFPAITGIAAAHAGVQVLQPVLVGLLVATAVSWLLVPKTSGLHHRE</sequence>
<feature type="transmembrane region" description="Helical" evidence="6">
    <location>
        <begin position="376"/>
        <end position="400"/>
    </location>
</feature>
<dbReference type="InterPro" id="IPR020846">
    <property type="entry name" value="MFS_dom"/>
</dbReference>
<reference evidence="8" key="1">
    <citation type="submission" date="2020-04" db="EMBL/GenBank/DDBJ databases">
        <title>Genome Assembly and Annotation of Botryosphaeria dothidea sdau 11-99, a Latent Pathogen of Apple Fruit Ring Rot in China.</title>
        <authorList>
            <person name="Yu C."/>
            <person name="Diao Y."/>
            <person name="Lu Q."/>
            <person name="Zhao J."/>
            <person name="Cui S."/>
            <person name="Peng C."/>
            <person name="He B."/>
            <person name="Liu H."/>
        </authorList>
    </citation>
    <scope>NUCLEOTIDE SEQUENCE [LARGE SCALE GENOMIC DNA]</scope>
    <source>
        <strain evidence="8">Sdau11-99</strain>
    </source>
</reference>
<keyword evidence="2 6" id="KW-0812">Transmembrane</keyword>
<dbReference type="FunFam" id="1.20.1250.20:FF:000286">
    <property type="entry name" value="MFS efflux transporter"/>
    <property type="match status" value="1"/>
</dbReference>
<feature type="compositionally biased region" description="Polar residues" evidence="5">
    <location>
        <begin position="17"/>
        <end position="26"/>
    </location>
</feature>
<dbReference type="GO" id="GO:0016020">
    <property type="term" value="C:membrane"/>
    <property type="evidence" value="ECO:0007669"/>
    <property type="project" value="UniProtKB-SubCell"/>
</dbReference>
<feature type="transmembrane region" description="Helical" evidence="6">
    <location>
        <begin position="41"/>
        <end position="66"/>
    </location>
</feature>
<dbReference type="InterPro" id="IPR036259">
    <property type="entry name" value="MFS_trans_sf"/>
</dbReference>
<dbReference type="InterPro" id="IPR051788">
    <property type="entry name" value="MFS_Transporter"/>
</dbReference>
<protein>
    <submittedName>
        <fullName evidence="8">Mfs drug transporter</fullName>
    </submittedName>
</protein>